<keyword evidence="1" id="KW-0812">Transmembrane</keyword>
<sequence>MGVLAAERIKLTSTRSPWWCSAVVVALGIGLSALIAAVSRSGKDSGDVPALDVSSAVVSVSGFGIMVLMIMATLSVTSEYRFGIIRSSFLATPNRTKVISVKTGLLAVYGTVLTAVLCVVAFLITRAIYGAAPGLELSTAAQWRALLGVPVYALLSIVLAIGVGVLVRQSAAAISIIVLWPLVIEPLLSAFGSFGRNVGPLLPFMNGQRFYTEMSASSANWHWGVWGSLAYFAAFVTIVFGAALFVLNKRDA</sequence>
<dbReference type="Proteomes" id="UP000586827">
    <property type="component" value="Unassembled WGS sequence"/>
</dbReference>
<feature type="transmembrane region" description="Helical" evidence="1">
    <location>
        <begin position="105"/>
        <end position="129"/>
    </location>
</feature>
<comment type="caution">
    <text evidence="2">The sequence shown here is derived from an EMBL/GenBank/DDBJ whole genome shotgun (WGS) entry which is preliminary data.</text>
</comment>
<feature type="transmembrane region" description="Helical" evidence="1">
    <location>
        <begin position="149"/>
        <end position="167"/>
    </location>
</feature>
<dbReference type="RefSeq" id="WP_067528880.1">
    <property type="nucleotide sequence ID" value="NZ_JABELX010000023.1"/>
</dbReference>
<dbReference type="AlphaFoldDB" id="A0A849CCN5"/>
<proteinExistence type="predicted"/>
<keyword evidence="1" id="KW-1133">Transmembrane helix</keyword>
<protein>
    <submittedName>
        <fullName evidence="2">ABC transporter permease</fullName>
    </submittedName>
</protein>
<gene>
    <name evidence="2" type="ORF">HLB23_37685</name>
</gene>
<dbReference type="EMBL" id="JABELX010000023">
    <property type="protein sequence ID" value="NNH75518.1"/>
    <property type="molecule type" value="Genomic_DNA"/>
</dbReference>
<keyword evidence="3" id="KW-1185">Reference proteome</keyword>
<accession>A0A849CCN5</accession>
<evidence type="ECO:0000313" key="3">
    <source>
        <dbReference type="Proteomes" id="UP000586827"/>
    </source>
</evidence>
<name>A0A849CCN5_9NOCA</name>
<feature type="transmembrane region" description="Helical" evidence="1">
    <location>
        <begin position="174"/>
        <end position="195"/>
    </location>
</feature>
<evidence type="ECO:0000313" key="2">
    <source>
        <dbReference type="EMBL" id="NNH75518.1"/>
    </source>
</evidence>
<feature type="transmembrane region" description="Helical" evidence="1">
    <location>
        <begin position="58"/>
        <end position="77"/>
    </location>
</feature>
<evidence type="ECO:0000256" key="1">
    <source>
        <dbReference type="SAM" id="Phobius"/>
    </source>
</evidence>
<organism evidence="2 3">
    <name type="scientific">Nocardia uniformis</name>
    <dbReference type="NCBI Taxonomy" id="53432"/>
    <lineage>
        <taxon>Bacteria</taxon>
        <taxon>Bacillati</taxon>
        <taxon>Actinomycetota</taxon>
        <taxon>Actinomycetes</taxon>
        <taxon>Mycobacteriales</taxon>
        <taxon>Nocardiaceae</taxon>
        <taxon>Nocardia</taxon>
    </lineage>
</organism>
<reference evidence="2 3" key="1">
    <citation type="submission" date="2020-05" db="EMBL/GenBank/DDBJ databases">
        <title>MicrobeNet Type strains.</title>
        <authorList>
            <person name="Nicholson A.C."/>
        </authorList>
    </citation>
    <scope>NUCLEOTIDE SEQUENCE [LARGE SCALE GENOMIC DNA]</scope>
    <source>
        <strain evidence="2 3">JCM 3224</strain>
    </source>
</reference>
<feature type="transmembrane region" description="Helical" evidence="1">
    <location>
        <begin position="223"/>
        <end position="247"/>
    </location>
</feature>
<keyword evidence="1" id="KW-0472">Membrane</keyword>
<feature type="transmembrane region" description="Helical" evidence="1">
    <location>
        <begin position="18"/>
        <end position="38"/>
    </location>
</feature>